<name>A0A176S796_9GAMM</name>
<dbReference type="PROSITE" id="PS50054">
    <property type="entry name" value="TYR_PHOSPHATASE_DUAL"/>
    <property type="match status" value="1"/>
</dbReference>
<evidence type="ECO:0000259" key="2">
    <source>
        <dbReference type="PROSITE" id="PS50054"/>
    </source>
</evidence>
<dbReference type="InterPro" id="IPR016130">
    <property type="entry name" value="Tyr_Pase_AS"/>
</dbReference>
<dbReference type="InterPro" id="IPR000387">
    <property type="entry name" value="Tyr_Pase_dom"/>
</dbReference>
<dbReference type="InterPro" id="IPR029021">
    <property type="entry name" value="Prot-tyrosine_phosphatase-like"/>
</dbReference>
<feature type="domain" description="Tyrosine-protein phosphatase" evidence="2">
    <location>
        <begin position="11"/>
        <end position="151"/>
    </location>
</feature>
<dbReference type="Proteomes" id="UP000076962">
    <property type="component" value="Unassembled WGS sequence"/>
</dbReference>
<protein>
    <submittedName>
        <fullName evidence="4">Dual specificity protein phosphatase 23</fullName>
    </submittedName>
</protein>
<dbReference type="PROSITE" id="PS00383">
    <property type="entry name" value="TYR_PHOSPHATASE_1"/>
    <property type="match status" value="1"/>
</dbReference>
<accession>A0A176S796</accession>
<dbReference type="PROSITE" id="PS50056">
    <property type="entry name" value="TYR_PHOSPHATASE_2"/>
    <property type="match status" value="1"/>
</dbReference>
<evidence type="ECO:0000313" key="4">
    <source>
        <dbReference type="EMBL" id="OAD23719.1"/>
    </source>
</evidence>
<keyword evidence="1" id="KW-0378">Hydrolase</keyword>
<dbReference type="InterPro" id="IPR050561">
    <property type="entry name" value="PTP"/>
</dbReference>
<reference evidence="4 5" key="1">
    <citation type="submission" date="2016-05" db="EMBL/GenBank/DDBJ databases">
        <title>Single-cell genome of chain-forming Candidatus Thiomargarita nelsonii and comparison to other large sulfur-oxidizing bacteria.</title>
        <authorList>
            <person name="Winkel M."/>
            <person name="Salman V."/>
            <person name="Woyke T."/>
            <person name="Schulz-Vogt H."/>
            <person name="Richter M."/>
            <person name="Flood B."/>
            <person name="Bailey J."/>
            <person name="Amann R."/>
            <person name="Mussmann M."/>
        </authorList>
    </citation>
    <scope>NUCLEOTIDE SEQUENCE [LARGE SCALE GENOMIC DNA]</scope>
    <source>
        <strain evidence="4 5">THI036</strain>
    </source>
</reference>
<dbReference type="Pfam" id="PF22784">
    <property type="entry name" value="PTP-SAK"/>
    <property type="match status" value="1"/>
</dbReference>
<feature type="domain" description="Tyrosine specific protein phosphatases" evidence="3">
    <location>
        <begin position="75"/>
        <end position="140"/>
    </location>
</feature>
<dbReference type="GO" id="GO:0016791">
    <property type="term" value="F:phosphatase activity"/>
    <property type="evidence" value="ECO:0007669"/>
    <property type="project" value="UniProtKB-ARBA"/>
</dbReference>
<dbReference type="PANTHER" id="PTHR23339">
    <property type="entry name" value="TYROSINE SPECIFIC PROTEIN PHOSPHATASE AND DUAL SPECIFICITY PROTEIN PHOSPHATASE"/>
    <property type="match status" value="1"/>
</dbReference>
<dbReference type="InterPro" id="IPR003595">
    <property type="entry name" value="Tyr_Pase_cat"/>
</dbReference>
<dbReference type="EMBL" id="LUTY01000196">
    <property type="protein sequence ID" value="OAD23719.1"/>
    <property type="molecule type" value="Genomic_DNA"/>
</dbReference>
<evidence type="ECO:0000313" key="5">
    <source>
        <dbReference type="Proteomes" id="UP000076962"/>
    </source>
</evidence>
<evidence type="ECO:0000259" key="3">
    <source>
        <dbReference type="PROSITE" id="PS50056"/>
    </source>
</evidence>
<evidence type="ECO:0000256" key="1">
    <source>
        <dbReference type="ARBA" id="ARBA00022801"/>
    </source>
</evidence>
<dbReference type="AlphaFoldDB" id="A0A176S796"/>
<organism evidence="4 5">
    <name type="scientific">Candidatus Thiomargarita nelsonii</name>
    <dbReference type="NCBI Taxonomy" id="1003181"/>
    <lineage>
        <taxon>Bacteria</taxon>
        <taxon>Pseudomonadati</taxon>
        <taxon>Pseudomonadota</taxon>
        <taxon>Gammaproteobacteria</taxon>
        <taxon>Thiotrichales</taxon>
        <taxon>Thiotrichaceae</taxon>
        <taxon>Thiomargarita</taxon>
    </lineage>
</organism>
<dbReference type="SUPFAM" id="SSF52799">
    <property type="entry name" value="(Phosphotyrosine protein) phosphatases II"/>
    <property type="match status" value="1"/>
</dbReference>
<comment type="caution">
    <text evidence="4">The sequence shown here is derived from an EMBL/GenBank/DDBJ whole genome shotgun (WGS) entry which is preliminary data.</text>
</comment>
<dbReference type="SMART" id="SM00195">
    <property type="entry name" value="DSPc"/>
    <property type="match status" value="1"/>
</dbReference>
<proteinExistence type="predicted"/>
<dbReference type="InterPro" id="IPR020422">
    <property type="entry name" value="TYR_PHOSPHATASE_DUAL_dom"/>
</dbReference>
<gene>
    <name evidence="4" type="ORF">THIOM_000439</name>
</gene>
<keyword evidence="5" id="KW-1185">Reference proteome</keyword>
<dbReference type="SMART" id="SM00404">
    <property type="entry name" value="PTPc_motif"/>
    <property type="match status" value="1"/>
</dbReference>
<dbReference type="Gene3D" id="3.90.190.10">
    <property type="entry name" value="Protein tyrosine phosphatase superfamily"/>
    <property type="match status" value="1"/>
</dbReference>
<sequence>MVRSTNNNMKNFSFVIPNELAGMAFPESMEITSELLSMGFKTLVSVSENIPDSRITSPFIHRHYPLPDFTRIPSKDIHEVVSFIQKAPRPVVVHCQCGIGRTGVVLACFFITTMEYGAEQAIDKVRELRPGSIDDDALEESVRDYFHFHRNL</sequence>
<dbReference type="InterPro" id="IPR057023">
    <property type="entry name" value="PTP-SAK"/>
</dbReference>